<name>A0ABV7F1C5_9BURK</name>
<sequence length="466" mass="51818">MLRPPNSLKSRLAGWIFLPTLLISGIDLVFTYNSTDKIASLVQEQLLKGSAKIISEQLVSIDGGYEISVPPAAFELFASEYKDRIFYAVRSKSGTLISGNEELSVYPGALEIEQEKYFLTSIRGEPVRVIAYAHELPNSFSNDYAITQVAQTLYSHDAFRKDLFFLTMREHLILLLVVMIALLIAVRWTLSPLIQFGAKLLQRQPGSLEKLDERNAPAELTPVIFAMNDYVARLDKTLSSYEQFVANTAHQLRTSFAIITSQINFGHRNDAIDPTQKEVLNAIQKTILQGTKVINQLLVLAAVEQNRHDRHLAGDINVAETITTVMEELAPVAQQKDIELGIDFIDGTILIGVPRYLLRELISNLVDNSIQHMKTAGTVTISLRREDGHALLRVQDTGPGIPLGEQQKVFERFYRLDESKPNSSGLGLSIVKEICDLLHATVTATTPSSGVGLQVDIFFPLESADR</sequence>
<protein>
    <recommendedName>
        <fullName evidence="3">histidine kinase</fullName>
        <ecNumber evidence="3">2.7.13.3</ecNumber>
    </recommendedName>
</protein>
<evidence type="ECO:0000256" key="9">
    <source>
        <dbReference type="ARBA" id="ARBA00023136"/>
    </source>
</evidence>
<dbReference type="RefSeq" id="WP_390331171.1">
    <property type="nucleotide sequence ID" value="NZ_JBHRTP010000018.1"/>
</dbReference>
<comment type="subcellular location">
    <subcellularLocation>
        <location evidence="2">Membrane</location>
    </subcellularLocation>
</comment>
<evidence type="ECO:0000256" key="5">
    <source>
        <dbReference type="ARBA" id="ARBA00022679"/>
    </source>
</evidence>
<keyword evidence="8 10" id="KW-1133">Transmembrane helix</keyword>
<evidence type="ECO:0000256" key="10">
    <source>
        <dbReference type="SAM" id="Phobius"/>
    </source>
</evidence>
<comment type="catalytic activity">
    <reaction evidence="1">
        <text>ATP + protein L-histidine = ADP + protein N-phospho-L-histidine.</text>
        <dbReference type="EC" id="2.7.13.3"/>
    </reaction>
</comment>
<dbReference type="InterPro" id="IPR005467">
    <property type="entry name" value="His_kinase_dom"/>
</dbReference>
<keyword evidence="13" id="KW-1185">Reference proteome</keyword>
<evidence type="ECO:0000256" key="3">
    <source>
        <dbReference type="ARBA" id="ARBA00012438"/>
    </source>
</evidence>
<dbReference type="CDD" id="cd00075">
    <property type="entry name" value="HATPase"/>
    <property type="match status" value="1"/>
</dbReference>
<dbReference type="Pfam" id="PF08521">
    <property type="entry name" value="2CSK_N"/>
    <property type="match status" value="1"/>
</dbReference>
<dbReference type="InterPro" id="IPR036097">
    <property type="entry name" value="HisK_dim/P_sf"/>
</dbReference>
<accession>A0ABV7F1C5</accession>
<proteinExistence type="predicted"/>
<dbReference type="Pfam" id="PF00512">
    <property type="entry name" value="HisKA"/>
    <property type="match status" value="1"/>
</dbReference>
<dbReference type="PANTHER" id="PTHR45436:SF1">
    <property type="entry name" value="SENSOR PROTEIN QSEC"/>
    <property type="match status" value="1"/>
</dbReference>
<dbReference type="InterPro" id="IPR003594">
    <property type="entry name" value="HATPase_dom"/>
</dbReference>
<dbReference type="PRINTS" id="PR00344">
    <property type="entry name" value="BCTRLSENSOR"/>
</dbReference>
<dbReference type="InterPro" id="IPR036890">
    <property type="entry name" value="HATPase_C_sf"/>
</dbReference>
<reference evidence="13" key="1">
    <citation type="journal article" date="2019" name="Int. J. Syst. Evol. Microbiol.">
        <title>The Global Catalogue of Microorganisms (GCM) 10K type strain sequencing project: providing services to taxonomists for standard genome sequencing and annotation.</title>
        <authorList>
            <consortium name="The Broad Institute Genomics Platform"/>
            <consortium name="The Broad Institute Genome Sequencing Center for Infectious Disease"/>
            <person name="Wu L."/>
            <person name="Ma J."/>
        </authorList>
    </citation>
    <scope>NUCLEOTIDE SEQUENCE [LARGE SCALE GENOMIC DNA]</scope>
    <source>
        <strain evidence="13">KCTC 42986</strain>
    </source>
</reference>
<evidence type="ECO:0000313" key="13">
    <source>
        <dbReference type="Proteomes" id="UP001595530"/>
    </source>
</evidence>
<dbReference type="PROSITE" id="PS50109">
    <property type="entry name" value="HIS_KIN"/>
    <property type="match status" value="1"/>
</dbReference>
<keyword evidence="7 12" id="KW-0418">Kinase</keyword>
<evidence type="ECO:0000256" key="4">
    <source>
        <dbReference type="ARBA" id="ARBA00022553"/>
    </source>
</evidence>
<dbReference type="EMBL" id="JBHRTP010000018">
    <property type="protein sequence ID" value="MFC3107597.1"/>
    <property type="molecule type" value="Genomic_DNA"/>
</dbReference>
<dbReference type="InterPro" id="IPR004358">
    <property type="entry name" value="Sig_transdc_His_kin-like_C"/>
</dbReference>
<dbReference type="GO" id="GO:0004673">
    <property type="term" value="F:protein histidine kinase activity"/>
    <property type="evidence" value="ECO:0007669"/>
    <property type="project" value="UniProtKB-EC"/>
</dbReference>
<feature type="transmembrane region" description="Helical" evidence="10">
    <location>
        <begin position="12"/>
        <end position="30"/>
    </location>
</feature>
<dbReference type="SMART" id="SM00388">
    <property type="entry name" value="HisKA"/>
    <property type="match status" value="1"/>
</dbReference>
<organism evidence="12 13">
    <name type="scientific">Undibacterium arcticum</name>
    <dbReference type="NCBI Taxonomy" id="1762892"/>
    <lineage>
        <taxon>Bacteria</taxon>
        <taxon>Pseudomonadati</taxon>
        <taxon>Pseudomonadota</taxon>
        <taxon>Betaproteobacteria</taxon>
        <taxon>Burkholderiales</taxon>
        <taxon>Oxalobacteraceae</taxon>
        <taxon>Undibacterium</taxon>
    </lineage>
</organism>
<dbReference type="Proteomes" id="UP001595530">
    <property type="component" value="Unassembled WGS sequence"/>
</dbReference>
<gene>
    <name evidence="12" type="ORF">ACFOFO_06440</name>
</gene>
<dbReference type="SUPFAM" id="SSF47384">
    <property type="entry name" value="Homodimeric domain of signal transducing histidine kinase"/>
    <property type="match status" value="1"/>
</dbReference>
<dbReference type="Pfam" id="PF02518">
    <property type="entry name" value="HATPase_c"/>
    <property type="match status" value="1"/>
</dbReference>
<evidence type="ECO:0000313" key="12">
    <source>
        <dbReference type="EMBL" id="MFC3107597.1"/>
    </source>
</evidence>
<evidence type="ECO:0000256" key="6">
    <source>
        <dbReference type="ARBA" id="ARBA00022692"/>
    </source>
</evidence>
<evidence type="ECO:0000259" key="11">
    <source>
        <dbReference type="PROSITE" id="PS50109"/>
    </source>
</evidence>
<dbReference type="InterPro" id="IPR003661">
    <property type="entry name" value="HisK_dim/P_dom"/>
</dbReference>
<dbReference type="Gene3D" id="1.10.287.130">
    <property type="match status" value="1"/>
</dbReference>
<keyword evidence="4" id="KW-0597">Phosphoprotein</keyword>
<dbReference type="PANTHER" id="PTHR45436">
    <property type="entry name" value="SENSOR HISTIDINE KINASE YKOH"/>
    <property type="match status" value="1"/>
</dbReference>
<dbReference type="SUPFAM" id="SSF55874">
    <property type="entry name" value="ATPase domain of HSP90 chaperone/DNA topoisomerase II/histidine kinase"/>
    <property type="match status" value="1"/>
</dbReference>
<dbReference type="EC" id="2.7.13.3" evidence="3"/>
<comment type="caution">
    <text evidence="12">The sequence shown here is derived from an EMBL/GenBank/DDBJ whole genome shotgun (WGS) entry which is preliminary data.</text>
</comment>
<dbReference type="Gene3D" id="3.30.565.10">
    <property type="entry name" value="Histidine kinase-like ATPase, C-terminal domain"/>
    <property type="match status" value="1"/>
</dbReference>
<dbReference type="SMART" id="SM00387">
    <property type="entry name" value="HATPase_c"/>
    <property type="match status" value="1"/>
</dbReference>
<dbReference type="InterPro" id="IPR050428">
    <property type="entry name" value="TCS_sensor_his_kinase"/>
</dbReference>
<dbReference type="InterPro" id="IPR013727">
    <property type="entry name" value="2CSK_N"/>
</dbReference>
<evidence type="ECO:0000256" key="2">
    <source>
        <dbReference type="ARBA" id="ARBA00004370"/>
    </source>
</evidence>
<evidence type="ECO:0000256" key="1">
    <source>
        <dbReference type="ARBA" id="ARBA00000085"/>
    </source>
</evidence>
<dbReference type="CDD" id="cd00082">
    <property type="entry name" value="HisKA"/>
    <property type="match status" value="1"/>
</dbReference>
<keyword evidence="9 10" id="KW-0472">Membrane</keyword>
<keyword evidence="6 10" id="KW-0812">Transmembrane</keyword>
<feature type="transmembrane region" description="Helical" evidence="10">
    <location>
        <begin position="172"/>
        <end position="190"/>
    </location>
</feature>
<keyword evidence="5 12" id="KW-0808">Transferase</keyword>
<evidence type="ECO:0000256" key="8">
    <source>
        <dbReference type="ARBA" id="ARBA00022989"/>
    </source>
</evidence>
<feature type="domain" description="Histidine kinase" evidence="11">
    <location>
        <begin position="247"/>
        <end position="463"/>
    </location>
</feature>
<evidence type="ECO:0000256" key="7">
    <source>
        <dbReference type="ARBA" id="ARBA00022777"/>
    </source>
</evidence>